<accession>A0A822XW42</accession>
<proteinExistence type="predicted"/>
<dbReference type="AlphaFoldDB" id="A0A822XW42"/>
<reference evidence="2 3" key="1">
    <citation type="journal article" date="2020" name="Mol. Biol. Evol.">
        <title>Distinct Expression and Methylation Patterns for Genes with Different Fates following a Single Whole-Genome Duplication in Flowering Plants.</title>
        <authorList>
            <person name="Shi T."/>
            <person name="Rahmani R.S."/>
            <person name="Gugger P.F."/>
            <person name="Wang M."/>
            <person name="Li H."/>
            <person name="Zhang Y."/>
            <person name="Li Z."/>
            <person name="Wang Q."/>
            <person name="Van de Peer Y."/>
            <person name="Marchal K."/>
            <person name="Chen J."/>
        </authorList>
    </citation>
    <scope>NUCLEOTIDE SEQUENCE [LARGE SCALE GENOMIC DNA]</scope>
    <source>
        <tissue evidence="2">Leaf</tissue>
    </source>
</reference>
<name>A0A822XW42_NELNU</name>
<gene>
    <name evidence="2" type="ORF">HUJ06_026011</name>
</gene>
<sequence length="80" mass="8887">MWFYSSRFKNLLNKNSETGSSDPSAQESTVEWNRGGGFTSRGTSLSGPQRVKKFTLKELEQATKHLSKSNLIGEGSFDLV</sequence>
<organism evidence="2 3">
    <name type="scientific">Nelumbo nucifera</name>
    <name type="common">Sacred lotus</name>
    <dbReference type="NCBI Taxonomy" id="4432"/>
    <lineage>
        <taxon>Eukaryota</taxon>
        <taxon>Viridiplantae</taxon>
        <taxon>Streptophyta</taxon>
        <taxon>Embryophyta</taxon>
        <taxon>Tracheophyta</taxon>
        <taxon>Spermatophyta</taxon>
        <taxon>Magnoliopsida</taxon>
        <taxon>Proteales</taxon>
        <taxon>Nelumbonaceae</taxon>
        <taxon>Nelumbo</taxon>
    </lineage>
</organism>
<feature type="compositionally biased region" description="Polar residues" evidence="1">
    <location>
        <begin position="13"/>
        <end position="31"/>
    </location>
</feature>
<evidence type="ECO:0000313" key="2">
    <source>
        <dbReference type="EMBL" id="DAD24547.1"/>
    </source>
</evidence>
<dbReference type="Proteomes" id="UP000607653">
    <property type="component" value="Unassembled WGS sequence"/>
</dbReference>
<protein>
    <submittedName>
        <fullName evidence="2">Uncharacterized protein</fullName>
    </submittedName>
</protein>
<comment type="caution">
    <text evidence="2">The sequence shown here is derived from an EMBL/GenBank/DDBJ whole genome shotgun (WGS) entry which is preliminary data.</text>
</comment>
<evidence type="ECO:0000256" key="1">
    <source>
        <dbReference type="SAM" id="MobiDB-lite"/>
    </source>
</evidence>
<dbReference type="Gene3D" id="3.30.200.20">
    <property type="entry name" value="Phosphorylase Kinase, domain 1"/>
    <property type="match status" value="1"/>
</dbReference>
<evidence type="ECO:0000313" key="3">
    <source>
        <dbReference type="Proteomes" id="UP000607653"/>
    </source>
</evidence>
<feature type="region of interest" description="Disordered" evidence="1">
    <location>
        <begin position="13"/>
        <end position="47"/>
    </location>
</feature>
<keyword evidence="3" id="KW-1185">Reference proteome</keyword>
<dbReference type="EMBL" id="DUZY01000001">
    <property type="protein sequence ID" value="DAD24547.1"/>
    <property type="molecule type" value="Genomic_DNA"/>
</dbReference>